<comment type="caution">
    <text evidence="11">The sequence shown here is derived from an EMBL/GenBank/DDBJ whole genome shotgun (WGS) entry which is preliminary data.</text>
</comment>
<dbReference type="FunFam" id="3.90.1860.10:FF:000001">
    <property type="entry name" value="tRNA-splicing ligase RtcB homolog"/>
    <property type="match status" value="1"/>
</dbReference>
<dbReference type="EC" id="6.5.1.8" evidence="3"/>
<dbReference type="Pfam" id="PF01139">
    <property type="entry name" value="RtcB"/>
    <property type="match status" value="1"/>
</dbReference>
<dbReference type="GO" id="GO:0046872">
    <property type="term" value="F:metal ion binding"/>
    <property type="evidence" value="ECO:0007669"/>
    <property type="project" value="UniProtKB-KW"/>
</dbReference>
<keyword evidence="8" id="KW-0464">Manganese</keyword>
<dbReference type="PROSITE" id="PS01288">
    <property type="entry name" value="UPF0027"/>
    <property type="match status" value="1"/>
</dbReference>
<evidence type="ECO:0000256" key="3">
    <source>
        <dbReference type="ARBA" id="ARBA00012726"/>
    </source>
</evidence>
<dbReference type="GO" id="GO:0003972">
    <property type="term" value="F:RNA ligase (ATP) activity"/>
    <property type="evidence" value="ECO:0007669"/>
    <property type="project" value="TreeGrafter"/>
</dbReference>
<dbReference type="GO" id="GO:0006396">
    <property type="term" value="P:RNA processing"/>
    <property type="evidence" value="ECO:0007669"/>
    <property type="project" value="InterPro"/>
</dbReference>
<keyword evidence="6" id="KW-0547">Nucleotide-binding</keyword>
<dbReference type="AlphaFoldDB" id="A0A644UGJ3"/>
<accession>A0A644UGJ3</accession>
<keyword evidence="5" id="KW-0479">Metal-binding</keyword>
<dbReference type="PANTHER" id="PTHR11118">
    <property type="entry name" value="RNA-SPLICING LIGASE RTCB HOMOLOG"/>
    <property type="match status" value="1"/>
</dbReference>
<proteinExistence type="inferred from homology"/>
<dbReference type="GO" id="GO:0170057">
    <property type="term" value="F:RNA ligase (GTP) activity"/>
    <property type="evidence" value="ECO:0007669"/>
    <property type="project" value="UniProtKB-EC"/>
</dbReference>
<keyword evidence="4 11" id="KW-0436">Ligase</keyword>
<evidence type="ECO:0000256" key="10">
    <source>
        <dbReference type="ARBA" id="ARBA00049514"/>
    </source>
</evidence>
<dbReference type="PANTHER" id="PTHR11118:SF1">
    <property type="entry name" value="RNA-SPLICING LIGASE RTCB HOMOLOG"/>
    <property type="match status" value="1"/>
</dbReference>
<gene>
    <name evidence="11" type="primary">rtcB_5</name>
    <name evidence="11" type="ORF">SDC9_23823</name>
</gene>
<reference evidence="11" key="1">
    <citation type="submission" date="2019-08" db="EMBL/GenBank/DDBJ databases">
        <authorList>
            <person name="Kucharzyk K."/>
            <person name="Murdoch R.W."/>
            <person name="Higgins S."/>
            <person name="Loffler F."/>
        </authorList>
    </citation>
    <scope>NUCLEOTIDE SEQUENCE</scope>
</reference>
<evidence type="ECO:0000256" key="6">
    <source>
        <dbReference type="ARBA" id="ARBA00022741"/>
    </source>
</evidence>
<comment type="catalytic activity">
    <reaction evidence="10">
        <text>a 3'-end 2',3'-cyclophospho-ribonucleotide-RNA + a 5'-end dephospho-ribonucleoside-RNA + GTP + H2O = a ribonucleotidyl-ribonucleotide-RNA + GMP + diphosphate + H(+)</text>
        <dbReference type="Rhea" id="RHEA:68080"/>
        <dbReference type="Rhea" id="RHEA-COMP:10464"/>
        <dbReference type="Rhea" id="RHEA-COMP:13936"/>
        <dbReference type="Rhea" id="RHEA-COMP:17355"/>
        <dbReference type="ChEBI" id="CHEBI:15377"/>
        <dbReference type="ChEBI" id="CHEBI:15378"/>
        <dbReference type="ChEBI" id="CHEBI:33019"/>
        <dbReference type="ChEBI" id="CHEBI:37565"/>
        <dbReference type="ChEBI" id="CHEBI:58115"/>
        <dbReference type="ChEBI" id="CHEBI:83064"/>
        <dbReference type="ChEBI" id="CHEBI:138284"/>
        <dbReference type="ChEBI" id="CHEBI:173118"/>
        <dbReference type="EC" id="6.5.1.8"/>
    </reaction>
</comment>
<keyword evidence="7" id="KW-0342">GTP-binding</keyword>
<dbReference type="SUPFAM" id="SSF103365">
    <property type="entry name" value="Hypothetical protein PH1602"/>
    <property type="match status" value="1"/>
</dbReference>
<dbReference type="EMBL" id="VSSQ01000111">
    <property type="protein sequence ID" value="MPL77962.1"/>
    <property type="molecule type" value="Genomic_DNA"/>
</dbReference>
<evidence type="ECO:0000256" key="8">
    <source>
        <dbReference type="ARBA" id="ARBA00023211"/>
    </source>
</evidence>
<evidence type="ECO:0000256" key="2">
    <source>
        <dbReference type="ARBA" id="ARBA00008071"/>
    </source>
</evidence>
<comment type="cofactor">
    <cofactor evidence="1">
        <name>Mn(2+)</name>
        <dbReference type="ChEBI" id="CHEBI:29035"/>
    </cofactor>
</comment>
<protein>
    <recommendedName>
        <fullName evidence="3">3'-phosphate/5'-hydroxy nucleic acid ligase</fullName>
        <ecNumber evidence="3">6.5.1.8</ecNumber>
    </recommendedName>
</protein>
<sequence>MNEQIRQIANNEWEIPRGFVPGMRVPGRFFLSKNLAETLEDGALTQLANVATLPGIIRCSLGMPDIHWGYGFPIGGVGAFDAETGVISPGGVGFDINCGVRMITTPLHVSDISDMHGLIEDLFTAVPTGVGSKSPVRLSQQDLTGMLENGAKHAVLMGYGTQRDILRCEENGAMDGAQPEHVSKKARQRGIPQCGTLGSGNHFLEIQVADKISDETTANTFGVSEGQICVMIHCGSRGLGHQVCTDHLQILESATQKYGIDLPDRQLACAPLSSPEGEAYFGAMAASANYAWANRQIITHIVRELFVKKFRIDYEEMPLVYDVAHNVAKWEEHDVDGLRKNVCVHRKGATRAFGPGRSELPHEFRECGQPVIIPGSMGTPSYLLAGTKGAMEKTFGSTCHGSGRVQSRSSAKKSQTGEEVTLALLRQGIVVRAPNQAAIAEEAPEVYKSSSEVVQTVHDAGISRIIARMRPLGVIKG</sequence>
<dbReference type="InterPro" id="IPR001233">
    <property type="entry name" value="RtcB"/>
</dbReference>
<evidence type="ECO:0000256" key="4">
    <source>
        <dbReference type="ARBA" id="ARBA00022598"/>
    </source>
</evidence>
<dbReference type="InterPro" id="IPR036025">
    <property type="entry name" value="RtcB-like_sf"/>
</dbReference>
<comment type="similarity">
    <text evidence="2">Belongs to the RtcB family.</text>
</comment>
<name>A0A644UGJ3_9ZZZZ</name>
<dbReference type="Gene3D" id="3.90.1860.10">
    <property type="entry name" value="tRNA-splicing ligase RtcB"/>
    <property type="match status" value="1"/>
</dbReference>
<evidence type="ECO:0000256" key="5">
    <source>
        <dbReference type="ARBA" id="ARBA00022723"/>
    </source>
</evidence>
<evidence type="ECO:0000256" key="7">
    <source>
        <dbReference type="ARBA" id="ARBA00023134"/>
    </source>
</evidence>
<comment type="catalytic activity">
    <reaction evidence="9">
        <text>a 3'-end 3'-phospho-ribonucleotide-RNA + a 5'-end dephospho-ribonucleoside-RNA + GTP = a ribonucleotidyl-ribonucleotide-RNA + GMP + diphosphate</text>
        <dbReference type="Rhea" id="RHEA:68076"/>
        <dbReference type="Rhea" id="RHEA-COMP:10463"/>
        <dbReference type="Rhea" id="RHEA-COMP:13936"/>
        <dbReference type="Rhea" id="RHEA-COMP:17355"/>
        <dbReference type="ChEBI" id="CHEBI:33019"/>
        <dbReference type="ChEBI" id="CHEBI:37565"/>
        <dbReference type="ChEBI" id="CHEBI:58115"/>
        <dbReference type="ChEBI" id="CHEBI:83062"/>
        <dbReference type="ChEBI" id="CHEBI:138284"/>
        <dbReference type="ChEBI" id="CHEBI:173118"/>
        <dbReference type="EC" id="6.5.1.8"/>
    </reaction>
</comment>
<evidence type="ECO:0000256" key="9">
    <source>
        <dbReference type="ARBA" id="ARBA00047746"/>
    </source>
</evidence>
<evidence type="ECO:0000313" key="11">
    <source>
        <dbReference type="EMBL" id="MPL77962.1"/>
    </source>
</evidence>
<organism evidence="11">
    <name type="scientific">bioreactor metagenome</name>
    <dbReference type="NCBI Taxonomy" id="1076179"/>
    <lineage>
        <taxon>unclassified sequences</taxon>
        <taxon>metagenomes</taxon>
        <taxon>ecological metagenomes</taxon>
    </lineage>
</organism>
<dbReference type="GO" id="GO:0005525">
    <property type="term" value="F:GTP binding"/>
    <property type="evidence" value="ECO:0007669"/>
    <property type="project" value="UniProtKB-KW"/>
</dbReference>
<evidence type="ECO:0000256" key="1">
    <source>
        <dbReference type="ARBA" id="ARBA00001936"/>
    </source>
</evidence>